<comment type="caution">
    <text evidence="3">The sequence shown here is derived from an EMBL/GenBank/DDBJ whole genome shotgun (WGS) entry which is preliminary data.</text>
</comment>
<dbReference type="InterPro" id="IPR036249">
    <property type="entry name" value="Thioredoxin-like_sf"/>
</dbReference>
<dbReference type="CDD" id="cd02947">
    <property type="entry name" value="TRX_family"/>
    <property type="match status" value="1"/>
</dbReference>
<dbReference type="Proteomes" id="UP000817854">
    <property type="component" value="Unassembled WGS sequence"/>
</dbReference>
<sequence>MKKFSIIGILALLISCSSHTKGEDGKSGEPGKEGVNGKNGEDGKDGNLTIGFNFTKKKQQKEITDGILVGLTKKSDLQQDPFRDWFESGYNSYQPNKETINDIKKLPLDYSITIFMGTWCEDSQNQIPKFYKILNEINFPEKKINLITMKRDKTTPELFEKDLDITNVPTFIFYKDGKEINRIVESPIGNLELDMLTILSKKPYKNIYAE</sequence>
<feature type="region of interest" description="Disordered" evidence="1">
    <location>
        <begin position="19"/>
        <end position="44"/>
    </location>
</feature>
<feature type="signal peptide" evidence="2">
    <location>
        <begin position="1"/>
        <end position="20"/>
    </location>
</feature>
<name>A0ABX0IS99_9FLAO</name>
<feature type="chain" id="PRO_5046324870" evidence="2">
    <location>
        <begin position="21"/>
        <end position="210"/>
    </location>
</feature>
<evidence type="ECO:0000256" key="2">
    <source>
        <dbReference type="SAM" id="SignalP"/>
    </source>
</evidence>
<evidence type="ECO:0000313" key="3">
    <source>
        <dbReference type="EMBL" id="NHN26436.1"/>
    </source>
</evidence>
<reference evidence="3 4" key="3">
    <citation type="submission" date="2020-02" db="EMBL/GenBank/DDBJ databases">
        <title>Flavobacterium profundi sp. nov., isolated from a deep-sea seamount.</title>
        <authorList>
            <person name="Zhang D.-C."/>
        </authorList>
    </citation>
    <scope>NUCLEOTIDE SEQUENCE [LARGE SCALE GENOMIC DNA]</scope>
    <source>
        <strain evidence="3 4">EC11</strain>
    </source>
</reference>
<evidence type="ECO:0000313" key="4">
    <source>
        <dbReference type="Proteomes" id="UP000817854"/>
    </source>
</evidence>
<evidence type="ECO:0000256" key="1">
    <source>
        <dbReference type="SAM" id="MobiDB-lite"/>
    </source>
</evidence>
<feature type="compositionally biased region" description="Basic and acidic residues" evidence="1">
    <location>
        <begin position="20"/>
        <end position="32"/>
    </location>
</feature>
<dbReference type="Pfam" id="PF14595">
    <property type="entry name" value="Thioredoxin_9"/>
    <property type="match status" value="1"/>
</dbReference>
<organism evidence="3 4">
    <name type="scientific">Flavobacterium jejuense</name>
    <dbReference type="NCBI Taxonomy" id="1544455"/>
    <lineage>
        <taxon>Bacteria</taxon>
        <taxon>Pseudomonadati</taxon>
        <taxon>Bacteroidota</taxon>
        <taxon>Flavobacteriia</taxon>
        <taxon>Flavobacteriales</taxon>
        <taxon>Flavobacteriaceae</taxon>
        <taxon>Flavobacterium</taxon>
    </lineage>
</organism>
<reference evidence="4" key="1">
    <citation type="submission" date="2019-05" db="EMBL/GenBank/DDBJ databases">
        <title>Flavobacterium profundi sp. nov., isolated from a deep-sea seamount.</title>
        <authorList>
            <person name="Zhang D.-C."/>
        </authorList>
    </citation>
    <scope>NUCLEOTIDE SEQUENCE [LARGE SCALE GENOMIC DNA]</scope>
    <source>
        <strain evidence="4">EC11</strain>
    </source>
</reference>
<dbReference type="RefSeq" id="WP_140962760.1">
    <property type="nucleotide sequence ID" value="NZ_VEVQ02000007.1"/>
</dbReference>
<dbReference type="PROSITE" id="PS51257">
    <property type="entry name" value="PROKAR_LIPOPROTEIN"/>
    <property type="match status" value="1"/>
</dbReference>
<keyword evidence="2" id="KW-0732">Signal</keyword>
<gene>
    <name evidence="3" type="ORF">FIA58_012175</name>
</gene>
<dbReference type="Gene3D" id="3.40.30.10">
    <property type="entry name" value="Glutaredoxin"/>
    <property type="match status" value="1"/>
</dbReference>
<keyword evidence="4" id="KW-1185">Reference proteome</keyword>
<dbReference type="EMBL" id="VEVQ02000007">
    <property type="protein sequence ID" value="NHN26436.1"/>
    <property type="molecule type" value="Genomic_DNA"/>
</dbReference>
<proteinExistence type="predicted"/>
<accession>A0ABX0IS99</accession>
<dbReference type="SUPFAM" id="SSF52833">
    <property type="entry name" value="Thioredoxin-like"/>
    <property type="match status" value="1"/>
</dbReference>
<reference evidence="3 4" key="2">
    <citation type="submission" date="2019-05" db="EMBL/GenBank/DDBJ databases">
        <authorList>
            <person name="Lianzixin W."/>
        </authorList>
    </citation>
    <scope>NUCLEOTIDE SEQUENCE [LARGE SCALE GENOMIC DNA]</scope>
    <source>
        <strain evidence="3 4">EC11</strain>
    </source>
</reference>
<protein>
    <submittedName>
        <fullName evidence="3">Thioredoxin family protein</fullName>
    </submittedName>
</protein>